<feature type="transmembrane region" description="Helical" evidence="1">
    <location>
        <begin position="609"/>
        <end position="629"/>
    </location>
</feature>
<keyword evidence="1" id="KW-0812">Transmembrane</keyword>
<sequence length="690" mass="73456">MINRSARFLHLANWIAAVFLAFVLVVQWDEGSPLPARASLTVTAWDGSTALDDLRIQAAIFAKEHRITFGQEVVDFDQRHTMRHLYLVDGDPSVRGSDWLEGGYRDFTQSTTTRIDDFAQLGNRTPVGRYEVFGDAAKAFQLKDFFASHGVSAEVDELRTWRGIPAAIFLALSMMVFFSIAVVGAAVIAGTKSYGIAQLHGLSYASMLLADLRVGVIGWAVSGAAVAAGTSLALALYNGLASFGAFALQALLIDLLLTAIAFAANALVLLLIMQVGIQPALKGELPGRAASAMAYALRFSAVIVTVGTMATALDAGIDVAQRERSYHTYERLGDTSAVSLGNAYTLEDQTRLAASVGAWLRQQDRDRNIVLAGQAVLASADPVLNGRRVLYVNDAFLLDQPIRLAGGGNYSAQAAGNGLAVLVPPPLWDRGEDIVPDLGLDAALREDARGVACIRLEMAGGQEFFTYSAPSAAQGSAGSWASAQAYAPDPVIVVFPSAEGLLSDDAYTAFASAAELLFPSPSVVKEAVAGDEQLQRYVRAVVPVSEQVAIETQTLVREFRLALLTAGLGLLVLAITGIGVVLIYARRNSQLIFVRHVSGWRFAAAHRSLLAVEAAVLAVLIGLVPYQVWSQNQELEIYRQTGTPLPIDPVSMTAGQWATIAIAALVTAGGVLAVLARTHRRVVHLGASEA</sequence>
<evidence type="ECO:0000313" key="2">
    <source>
        <dbReference type="EMBL" id="GIH11517.1"/>
    </source>
</evidence>
<feature type="transmembrane region" description="Helical" evidence="1">
    <location>
        <begin position="292"/>
        <end position="313"/>
    </location>
</feature>
<evidence type="ECO:0000313" key="3">
    <source>
        <dbReference type="Proteomes" id="UP000612899"/>
    </source>
</evidence>
<proteinExistence type="predicted"/>
<dbReference type="RefSeq" id="WP_203915234.1">
    <property type="nucleotide sequence ID" value="NZ_BONY01000138.1"/>
</dbReference>
<comment type="caution">
    <text evidence="2">The sequence shown here is derived from an EMBL/GenBank/DDBJ whole genome shotgun (WGS) entry which is preliminary data.</text>
</comment>
<keyword evidence="3" id="KW-1185">Reference proteome</keyword>
<gene>
    <name evidence="2" type="ORF">Rhe02_95840</name>
</gene>
<keyword evidence="1" id="KW-0472">Membrane</keyword>
<organism evidence="2 3">
    <name type="scientific">Rhizocola hellebori</name>
    <dbReference type="NCBI Taxonomy" id="1392758"/>
    <lineage>
        <taxon>Bacteria</taxon>
        <taxon>Bacillati</taxon>
        <taxon>Actinomycetota</taxon>
        <taxon>Actinomycetes</taxon>
        <taxon>Micromonosporales</taxon>
        <taxon>Micromonosporaceae</taxon>
        <taxon>Rhizocola</taxon>
    </lineage>
</organism>
<name>A0A8J3VMC6_9ACTN</name>
<feature type="transmembrane region" description="Helical" evidence="1">
    <location>
        <begin position="212"/>
        <end position="237"/>
    </location>
</feature>
<feature type="transmembrane region" description="Helical" evidence="1">
    <location>
        <begin position="7"/>
        <end position="28"/>
    </location>
</feature>
<reference evidence="2" key="1">
    <citation type="submission" date="2021-01" db="EMBL/GenBank/DDBJ databases">
        <title>Whole genome shotgun sequence of Rhizocola hellebori NBRC 109834.</title>
        <authorList>
            <person name="Komaki H."/>
            <person name="Tamura T."/>
        </authorList>
    </citation>
    <scope>NUCLEOTIDE SEQUENCE</scope>
    <source>
        <strain evidence="2">NBRC 109834</strain>
    </source>
</reference>
<keyword evidence="1" id="KW-1133">Transmembrane helix</keyword>
<protein>
    <submittedName>
        <fullName evidence="2">Uncharacterized protein</fullName>
    </submittedName>
</protein>
<evidence type="ECO:0000256" key="1">
    <source>
        <dbReference type="SAM" id="Phobius"/>
    </source>
</evidence>
<dbReference type="EMBL" id="BONY01000138">
    <property type="protein sequence ID" value="GIH11517.1"/>
    <property type="molecule type" value="Genomic_DNA"/>
</dbReference>
<feature type="transmembrane region" description="Helical" evidence="1">
    <location>
        <begin position="654"/>
        <end position="675"/>
    </location>
</feature>
<feature type="transmembrane region" description="Helical" evidence="1">
    <location>
        <begin position="243"/>
        <end position="272"/>
    </location>
</feature>
<feature type="transmembrane region" description="Helical" evidence="1">
    <location>
        <begin position="166"/>
        <end position="191"/>
    </location>
</feature>
<accession>A0A8J3VMC6</accession>
<dbReference type="Proteomes" id="UP000612899">
    <property type="component" value="Unassembled WGS sequence"/>
</dbReference>
<feature type="transmembrane region" description="Helical" evidence="1">
    <location>
        <begin position="561"/>
        <end position="585"/>
    </location>
</feature>
<dbReference type="AlphaFoldDB" id="A0A8J3VMC6"/>